<gene>
    <name evidence="4" type="ORF">SAMN02745912_02286</name>
</gene>
<dbReference type="InterPro" id="IPR029052">
    <property type="entry name" value="Metallo-depent_PP-like"/>
</dbReference>
<dbReference type="RefSeq" id="WP_073149986.1">
    <property type="nucleotide sequence ID" value="NZ_FRAG01000027.1"/>
</dbReference>
<keyword evidence="1" id="KW-0479">Metal-binding</keyword>
<sequence>MDFRKTFIIFLILFILLFIRIHLEVNTIKVESITINTKKIPKNKKIKIVHISDLHNKKFSNNNIALLKKIENLRPDIIALTGDIIDAKTTNFRNVYSLLEDLMKINKDIYYVSGNHEWRNKKIEEFIYGLKSKEIKIINNSNEIYKYDNFSVNICGIDDPYTNHEDIEKAFSNIDKNNFTLLLSHAPNIIFKSLDLLCDLVLCGHTHGGQIRIPFIGGIIAPGQGLFPRYDKGLFKIKNDILLYINSGLGTSRLPIRFLNKSQISFITLTGE</sequence>
<dbReference type="SUPFAM" id="SSF56300">
    <property type="entry name" value="Metallo-dependent phosphatases"/>
    <property type="match status" value="1"/>
</dbReference>
<feature type="domain" description="Calcineurin-like phosphoesterase" evidence="3">
    <location>
        <begin position="46"/>
        <end position="208"/>
    </location>
</feature>
<dbReference type="STRING" id="1121301.SAMN02745912_02286"/>
<dbReference type="PANTHER" id="PTHR31302:SF31">
    <property type="entry name" value="PHOSPHODIESTERASE YAEI"/>
    <property type="match status" value="1"/>
</dbReference>
<dbReference type="OrthoDB" id="9780884at2"/>
<evidence type="ECO:0000256" key="2">
    <source>
        <dbReference type="ARBA" id="ARBA00022801"/>
    </source>
</evidence>
<protein>
    <recommendedName>
        <fullName evidence="3">Calcineurin-like phosphoesterase domain-containing protein</fullName>
    </recommendedName>
</protein>
<dbReference type="EMBL" id="FRAG01000027">
    <property type="protein sequence ID" value="SHK11464.1"/>
    <property type="molecule type" value="Genomic_DNA"/>
</dbReference>
<evidence type="ECO:0000313" key="5">
    <source>
        <dbReference type="Proteomes" id="UP000184465"/>
    </source>
</evidence>
<keyword evidence="5" id="KW-1185">Reference proteome</keyword>
<organism evidence="4 5">
    <name type="scientific">Paramaledivibacter caminithermalis (strain DSM 15212 / CIP 107654 / DViRD3)</name>
    <name type="common">Clostridium caminithermale</name>
    <dbReference type="NCBI Taxonomy" id="1121301"/>
    <lineage>
        <taxon>Bacteria</taxon>
        <taxon>Bacillati</taxon>
        <taxon>Bacillota</taxon>
        <taxon>Clostridia</taxon>
        <taxon>Peptostreptococcales</taxon>
        <taxon>Caminicellaceae</taxon>
        <taxon>Paramaledivibacter</taxon>
    </lineage>
</organism>
<dbReference type="PANTHER" id="PTHR31302">
    <property type="entry name" value="TRANSMEMBRANE PROTEIN WITH METALLOPHOSPHOESTERASE DOMAIN-RELATED"/>
    <property type="match status" value="1"/>
</dbReference>
<keyword evidence="2" id="KW-0378">Hydrolase</keyword>
<evidence type="ECO:0000259" key="3">
    <source>
        <dbReference type="Pfam" id="PF00149"/>
    </source>
</evidence>
<dbReference type="InterPro" id="IPR051158">
    <property type="entry name" value="Metallophosphoesterase_sf"/>
</dbReference>
<dbReference type="Gene3D" id="3.60.21.10">
    <property type="match status" value="1"/>
</dbReference>
<dbReference type="GO" id="GO:0009245">
    <property type="term" value="P:lipid A biosynthetic process"/>
    <property type="evidence" value="ECO:0007669"/>
    <property type="project" value="TreeGrafter"/>
</dbReference>
<accession>A0A1M6PU11</accession>
<dbReference type="Pfam" id="PF00149">
    <property type="entry name" value="Metallophos"/>
    <property type="match status" value="1"/>
</dbReference>
<dbReference type="Proteomes" id="UP000184465">
    <property type="component" value="Unassembled WGS sequence"/>
</dbReference>
<dbReference type="AlphaFoldDB" id="A0A1M6PU11"/>
<dbReference type="GO" id="GO:0046872">
    <property type="term" value="F:metal ion binding"/>
    <property type="evidence" value="ECO:0007669"/>
    <property type="project" value="UniProtKB-KW"/>
</dbReference>
<evidence type="ECO:0000313" key="4">
    <source>
        <dbReference type="EMBL" id="SHK11464.1"/>
    </source>
</evidence>
<evidence type="ECO:0000256" key="1">
    <source>
        <dbReference type="ARBA" id="ARBA00022723"/>
    </source>
</evidence>
<dbReference type="GO" id="GO:0016020">
    <property type="term" value="C:membrane"/>
    <property type="evidence" value="ECO:0007669"/>
    <property type="project" value="GOC"/>
</dbReference>
<dbReference type="GO" id="GO:0008758">
    <property type="term" value="F:UDP-2,3-diacylglucosamine hydrolase activity"/>
    <property type="evidence" value="ECO:0007669"/>
    <property type="project" value="TreeGrafter"/>
</dbReference>
<dbReference type="InterPro" id="IPR004843">
    <property type="entry name" value="Calcineurin-like_PHP"/>
</dbReference>
<proteinExistence type="predicted"/>
<name>A0A1M6PU11_PARC5</name>
<reference evidence="4 5" key="1">
    <citation type="submission" date="2016-11" db="EMBL/GenBank/DDBJ databases">
        <authorList>
            <person name="Jaros S."/>
            <person name="Januszkiewicz K."/>
            <person name="Wedrychowicz H."/>
        </authorList>
    </citation>
    <scope>NUCLEOTIDE SEQUENCE [LARGE SCALE GENOMIC DNA]</scope>
    <source>
        <strain evidence="4 5">DSM 15212</strain>
    </source>
</reference>